<protein>
    <recommendedName>
        <fullName evidence="3">ATP/GTP-binding protein</fullName>
    </recommendedName>
</protein>
<dbReference type="RefSeq" id="WP_185177002.1">
    <property type="nucleotide sequence ID" value="NZ_CP059404.1"/>
</dbReference>
<keyword evidence="2" id="KW-1185">Reference proteome</keyword>
<evidence type="ECO:0000313" key="2">
    <source>
        <dbReference type="Proteomes" id="UP000515743"/>
    </source>
</evidence>
<name>A0A7G7CSR3_9CORY</name>
<dbReference type="AlphaFoldDB" id="A0A7G7CSR3"/>
<dbReference type="Proteomes" id="UP000515743">
    <property type="component" value="Chromosome"/>
</dbReference>
<proteinExistence type="predicted"/>
<dbReference type="KEGG" id="cik:H0194_10255"/>
<organism evidence="1 2">
    <name type="scientific">Corynebacterium incognita</name>
    <dbReference type="NCBI Taxonomy" id="2754725"/>
    <lineage>
        <taxon>Bacteria</taxon>
        <taxon>Bacillati</taxon>
        <taxon>Actinomycetota</taxon>
        <taxon>Actinomycetes</taxon>
        <taxon>Mycobacteriales</taxon>
        <taxon>Corynebacteriaceae</taxon>
        <taxon>Corynebacterium</taxon>
    </lineage>
</organism>
<evidence type="ECO:0008006" key="3">
    <source>
        <dbReference type="Google" id="ProtNLM"/>
    </source>
</evidence>
<sequence length="85" mass="9683">MPQRSLPRDGAVFLGAQRVDGPSWDFGRPYQMRHVGPAGATKYYVCPGCNHNIPPGMSHIVAWPVESGRGVDDRRHWHKRCWESR</sequence>
<gene>
    <name evidence="1" type="ORF">H0194_10255</name>
</gene>
<accession>A0A7G7CSR3</accession>
<evidence type="ECO:0000313" key="1">
    <source>
        <dbReference type="EMBL" id="QNE90629.1"/>
    </source>
</evidence>
<reference evidence="1 2" key="1">
    <citation type="submission" date="2020-07" db="EMBL/GenBank/DDBJ databases">
        <title>Complete genome and description of Corynebacterium incognita strain Marseille-Q3630 sp. nov.</title>
        <authorList>
            <person name="Boxberger M."/>
        </authorList>
    </citation>
    <scope>NUCLEOTIDE SEQUENCE [LARGE SCALE GENOMIC DNA]</scope>
    <source>
        <strain evidence="1 2">Marseille-Q3630</strain>
    </source>
</reference>
<dbReference type="EMBL" id="CP059404">
    <property type="protein sequence ID" value="QNE90629.1"/>
    <property type="molecule type" value="Genomic_DNA"/>
</dbReference>